<keyword evidence="8" id="KW-0028">Amino-acid biosynthesis</keyword>
<dbReference type="CDD" id="cd01991">
    <property type="entry name" value="Asn_synthase_B_C"/>
    <property type="match status" value="1"/>
</dbReference>
<evidence type="ECO:0000256" key="4">
    <source>
        <dbReference type="ARBA" id="ARBA00022741"/>
    </source>
</evidence>
<dbReference type="SUPFAM" id="SSF56235">
    <property type="entry name" value="N-terminal nucleophile aminohydrolases (Ntn hydrolases)"/>
    <property type="match status" value="1"/>
</dbReference>
<accession>A0A5E8AM64</accession>
<dbReference type="PANTHER" id="PTHR43284:SF1">
    <property type="entry name" value="ASPARAGINE SYNTHETASE"/>
    <property type="match status" value="1"/>
</dbReference>
<dbReference type="GO" id="GO:0005524">
    <property type="term" value="F:ATP binding"/>
    <property type="evidence" value="ECO:0007669"/>
    <property type="project" value="UniProtKB-KW"/>
</dbReference>
<dbReference type="EMBL" id="CABVLI010000049">
    <property type="protein sequence ID" value="VVT32026.1"/>
    <property type="molecule type" value="Genomic_DNA"/>
</dbReference>
<dbReference type="InterPro" id="IPR001962">
    <property type="entry name" value="Asn_synthase"/>
</dbReference>
<dbReference type="InterPro" id="IPR017932">
    <property type="entry name" value="GATase_2_dom"/>
</dbReference>
<name>A0A5E8AM64_9SPHN</name>
<evidence type="ECO:0000256" key="2">
    <source>
        <dbReference type="ARBA" id="ARBA00005752"/>
    </source>
</evidence>
<evidence type="ECO:0000256" key="1">
    <source>
        <dbReference type="ARBA" id="ARBA00005187"/>
    </source>
</evidence>
<dbReference type="InterPro" id="IPR014729">
    <property type="entry name" value="Rossmann-like_a/b/a_fold"/>
</dbReference>
<evidence type="ECO:0000256" key="7">
    <source>
        <dbReference type="ARBA" id="ARBA00048741"/>
    </source>
</evidence>
<dbReference type="Pfam" id="PF13537">
    <property type="entry name" value="GATase_7"/>
    <property type="match status" value="1"/>
</dbReference>
<organism evidence="12 13">
    <name type="scientific">Sphingomonas aurantiaca</name>
    <dbReference type="NCBI Taxonomy" id="185949"/>
    <lineage>
        <taxon>Bacteria</taxon>
        <taxon>Pseudomonadati</taxon>
        <taxon>Pseudomonadota</taxon>
        <taxon>Alphaproteobacteria</taxon>
        <taxon>Sphingomonadales</taxon>
        <taxon>Sphingomonadaceae</taxon>
        <taxon>Sphingomonas</taxon>
    </lineage>
</organism>
<dbReference type="PIRSF" id="PIRSF001589">
    <property type="entry name" value="Asn_synthetase_glu-h"/>
    <property type="match status" value="1"/>
</dbReference>
<proteinExistence type="inferred from homology"/>
<evidence type="ECO:0000256" key="9">
    <source>
        <dbReference type="PIRSR" id="PIRSR001589-2"/>
    </source>
</evidence>
<dbReference type="InterPro" id="IPR033738">
    <property type="entry name" value="AsnB_N"/>
</dbReference>
<dbReference type="Gene3D" id="3.40.50.620">
    <property type="entry name" value="HUPs"/>
    <property type="match status" value="1"/>
</dbReference>
<dbReference type="NCBIfam" id="TIGR01536">
    <property type="entry name" value="asn_synth_AEB"/>
    <property type="match status" value="1"/>
</dbReference>
<dbReference type="SUPFAM" id="SSF52402">
    <property type="entry name" value="Adenine nucleotide alpha hydrolases-like"/>
    <property type="match status" value="1"/>
</dbReference>
<dbReference type="PANTHER" id="PTHR43284">
    <property type="entry name" value="ASPARAGINE SYNTHETASE (GLUTAMINE-HYDROLYZING)"/>
    <property type="match status" value="1"/>
</dbReference>
<dbReference type="InterPro" id="IPR029055">
    <property type="entry name" value="Ntn_hydrolases_N"/>
</dbReference>
<evidence type="ECO:0000313" key="13">
    <source>
        <dbReference type="Proteomes" id="UP000326857"/>
    </source>
</evidence>
<dbReference type="RefSeq" id="WP_151992141.1">
    <property type="nucleotide sequence ID" value="NZ_LR701528.1"/>
</dbReference>
<reference evidence="12 13" key="1">
    <citation type="submission" date="2019-09" db="EMBL/GenBank/DDBJ databases">
        <authorList>
            <person name="Dittami M. S."/>
        </authorList>
    </citation>
    <scope>NUCLEOTIDE SEQUENCE [LARGE SCALE GENOMIC DNA]</scope>
    <source>
        <strain evidence="12">SPHINGO391</strain>
    </source>
</reference>
<dbReference type="Proteomes" id="UP000326857">
    <property type="component" value="Unassembled WGS sequence"/>
</dbReference>
<keyword evidence="5 9" id="KW-0067">ATP-binding</keyword>
<dbReference type="Pfam" id="PF00733">
    <property type="entry name" value="Asn_synthase"/>
    <property type="match status" value="1"/>
</dbReference>
<dbReference type="GO" id="GO:0004066">
    <property type="term" value="F:asparagine synthase (glutamine-hydrolyzing) activity"/>
    <property type="evidence" value="ECO:0007669"/>
    <property type="project" value="UniProtKB-EC"/>
</dbReference>
<keyword evidence="8" id="KW-0061">Asparagine biosynthesis</keyword>
<protein>
    <recommendedName>
        <fullName evidence="3">asparagine synthase (glutamine-hydrolyzing)</fullName>
        <ecNumber evidence="3">6.3.5.4</ecNumber>
    </recommendedName>
</protein>
<feature type="domain" description="Glutamine amidotransferase type-2" evidence="11">
    <location>
        <begin position="2"/>
        <end position="213"/>
    </location>
</feature>
<dbReference type="InterPro" id="IPR006426">
    <property type="entry name" value="Asn_synth_AEB"/>
</dbReference>
<feature type="binding site" evidence="9">
    <location>
        <position position="293"/>
    </location>
    <ligand>
        <name>ATP</name>
        <dbReference type="ChEBI" id="CHEBI:30616"/>
    </ligand>
</feature>
<feature type="binding site" evidence="9">
    <location>
        <position position="100"/>
    </location>
    <ligand>
        <name>L-glutamine</name>
        <dbReference type="ChEBI" id="CHEBI:58359"/>
    </ligand>
</feature>
<dbReference type="PROSITE" id="PS51278">
    <property type="entry name" value="GATASE_TYPE_2"/>
    <property type="match status" value="1"/>
</dbReference>
<evidence type="ECO:0000313" key="12">
    <source>
        <dbReference type="EMBL" id="VVT32026.1"/>
    </source>
</evidence>
<evidence type="ECO:0000256" key="3">
    <source>
        <dbReference type="ARBA" id="ARBA00012737"/>
    </source>
</evidence>
<comment type="catalytic activity">
    <reaction evidence="7">
        <text>L-aspartate + L-glutamine + ATP + H2O = L-asparagine + L-glutamate + AMP + diphosphate + H(+)</text>
        <dbReference type="Rhea" id="RHEA:12228"/>
        <dbReference type="ChEBI" id="CHEBI:15377"/>
        <dbReference type="ChEBI" id="CHEBI:15378"/>
        <dbReference type="ChEBI" id="CHEBI:29985"/>
        <dbReference type="ChEBI" id="CHEBI:29991"/>
        <dbReference type="ChEBI" id="CHEBI:30616"/>
        <dbReference type="ChEBI" id="CHEBI:33019"/>
        <dbReference type="ChEBI" id="CHEBI:58048"/>
        <dbReference type="ChEBI" id="CHEBI:58359"/>
        <dbReference type="ChEBI" id="CHEBI:456215"/>
        <dbReference type="EC" id="6.3.5.4"/>
    </reaction>
</comment>
<keyword evidence="4 9" id="KW-0547">Nucleotide-binding</keyword>
<dbReference type="InterPro" id="IPR051786">
    <property type="entry name" value="ASN_synthetase/amidase"/>
</dbReference>
<dbReference type="AlphaFoldDB" id="A0A5E8AM64"/>
<dbReference type="Gene3D" id="3.60.20.10">
    <property type="entry name" value="Glutamine Phosphoribosylpyrophosphate, subunit 1, domain 1"/>
    <property type="match status" value="1"/>
</dbReference>
<sequence>MCGIAGIFNADRTRSVDGTACAAMAATLRHRGPDDAGRFTAPGVALGFTRLSIIDLGGGNQPHSNEDASVVSVCNGEIYNHKALRAQLAAHGHRFRSQCDVEVLVHLYEQDGTALANRLNGQFAFAIYDSTRHRLILGRDQTGIAPLFYTQVRGALVFGSEIKALLAHPGVERRVNLRGLDQILTFPGLRSPTTMFEGIHALPPGHLLVADASGIAVTQYWDLVYSKAAATTGASDPAPYVDRLEAILLASVERRLQADVPVGLYISGGLDSSLIGALAKHAAPGHRFESFSITFPDAAIDERAQQRRMVADLGTRHHEIEFSPDDIARRLRDAVIAAEAPLKESYNTCSLALSALVRETGHKVVLTGEGADELFGGYVGYRLDAAGGSPRGVTDGIEALLEEELRAELWGDPDFFYERDYCLFRDAKVGLYAPTLAAGLAAFDATREPAVDHHRMVGRAKLHQRSYADFKLRMADHLLADHGDRVAYAHSVEARYPFLDAELIDFVRTIPPGLLVRDNSEKWLLRQVAARYLPPELARREKFGFVAPGAAYLLQQKIDWVEDLLSPDRLRRQNYFDADAVQRLRAQQLSGGARPNATFDTDVLMLVLTFGLFLDAFGLPDRS</sequence>
<evidence type="ECO:0000259" key="11">
    <source>
        <dbReference type="PROSITE" id="PS51278"/>
    </source>
</evidence>
<feature type="site" description="Important for beta-aspartyl-AMP intermediate formation" evidence="10">
    <location>
        <position position="369"/>
    </location>
</feature>
<evidence type="ECO:0000256" key="6">
    <source>
        <dbReference type="ARBA" id="ARBA00022962"/>
    </source>
</evidence>
<keyword evidence="6 8" id="KW-0315">Glutamine amidotransferase</keyword>
<dbReference type="CDD" id="cd00712">
    <property type="entry name" value="AsnB"/>
    <property type="match status" value="1"/>
</dbReference>
<evidence type="ECO:0000256" key="5">
    <source>
        <dbReference type="ARBA" id="ARBA00022840"/>
    </source>
</evidence>
<evidence type="ECO:0000256" key="10">
    <source>
        <dbReference type="PIRSR" id="PIRSR001589-3"/>
    </source>
</evidence>
<evidence type="ECO:0000256" key="8">
    <source>
        <dbReference type="PIRSR" id="PIRSR001589-1"/>
    </source>
</evidence>
<comment type="similarity">
    <text evidence="2">Belongs to the asparagine synthetase family.</text>
</comment>
<feature type="active site" description="For GATase activity" evidence="8">
    <location>
        <position position="2"/>
    </location>
</feature>
<dbReference type="EC" id="6.3.5.4" evidence="3"/>
<dbReference type="GO" id="GO:0006529">
    <property type="term" value="P:asparagine biosynthetic process"/>
    <property type="evidence" value="ECO:0007669"/>
    <property type="project" value="UniProtKB-KW"/>
</dbReference>
<comment type="pathway">
    <text evidence="1">Amino-acid biosynthesis; L-asparagine biosynthesis; L-asparagine from L-aspartate (L-Gln route): step 1/1.</text>
</comment>
<dbReference type="GO" id="GO:0005829">
    <property type="term" value="C:cytosol"/>
    <property type="evidence" value="ECO:0007669"/>
    <property type="project" value="TreeGrafter"/>
</dbReference>
<gene>
    <name evidence="12" type="ORF">SPHINGO391_530060</name>
</gene>